<dbReference type="Pfam" id="PF13472">
    <property type="entry name" value="Lipase_GDSL_2"/>
    <property type="match status" value="1"/>
</dbReference>
<dbReference type="OrthoDB" id="5624617at2"/>
<dbReference type="SUPFAM" id="SSF52266">
    <property type="entry name" value="SGNH hydrolase"/>
    <property type="match status" value="1"/>
</dbReference>
<keyword evidence="1" id="KW-0732">Signal</keyword>
<gene>
    <name evidence="3" type="ORF">FIV34_14445</name>
</gene>
<reference evidence="3 4" key="1">
    <citation type="submission" date="2019-06" db="EMBL/GenBank/DDBJ databases">
        <title>A complete genome sequence for Luteibacter pinisoli MAH-14.</title>
        <authorList>
            <person name="Baltrus D.A."/>
        </authorList>
    </citation>
    <scope>NUCLEOTIDE SEQUENCE [LARGE SCALE GENOMIC DNA]</scope>
    <source>
        <strain evidence="3 4">MAH-14</strain>
    </source>
</reference>
<dbReference type="KEGG" id="lpy:FIV34_14445"/>
<organism evidence="3 4">
    <name type="scientific">Luteibacter pinisoli</name>
    <dbReference type="NCBI Taxonomy" id="2589080"/>
    <lineage>
        <taxon>Bacteria</taxon>
        <taxon>Pseudomonadati</taxon>
        <taxon>Pseudomonadota</taxon>
        <taxon>Gammaproteobacteria</taxon>
        <taxon>Lysobacterales</taxon>
        <taxon>Rhodanobacteraceae</taxon>
        <taxon>Luteibacter</taxon>
    </lineage>
</organism>
<keyword evidence="4" id="KW-1185">Reference proteome</keyword>
<feature type="signal peptide" evidence="1">
    <location>
        <begin position="1"/>
        <end position="20"/>
    </location>
</feature>
<accession>A0A4Y5Z720</accession>
<evidence type="ECO:0000313" key="4">
    <source>
        <dbReference type="Proteomes" id="UP000316093"/>
    </source>
</evidence>
<dbReference type="CDD" id="cd04501">
    <property type="entry name" value="SGNH_hydrolase_like_4"/>
    <property type="match status" value="1"/>
</dbReference>
<sequence>MPRQWIMVLVLVFMGGSALASERQTVPEHLTPDQRADIEKHLNDWPQLGRYAKDDEAVPPLKAGEKRVVFYGDSITDNWGRSTGEFFPGKGYINRGISGQTTPQMLVRFRADVIDLKPAVVVILAGTNDIAGNTGPSTLAMIENNLMSMAELARAHGIRVVIASLLPISNYTDATSSERRPPATILALNAWIKDYTTREKLGYIDYFSATVDSTGSLRADLSGDGLHPNAAGYTIMAPLAQKAIDAALAEKPATNVSMR</sequence>
<dbReference type="InterPro" id="IPR036514">
    <property type="entry name" value="SGNH_hydro_sf"/>
</dbReference>
<dbReference type="RefSeq" id="WP_139983908.1">
    <property type="nucleotide sequence ID" value="NZ_CP041046.1"/>
</dbReference>
<dbReference type="Gene3D" id="3.40.50.1110">
    <property type="entry name" value="SGNH hydrolase"/>
    <property type="match status" value="1"/>
</dbReference>
<proteinExistence type="predicted"/>
<feature type="chain" id="PRO_5021389778" evidence="1">
    <location>
        <begin position="21"/>
        <end position="259"/>
    </location>
</feature>
<name>A0A4Y5Z720_9GAMM</name>
<dbReference type="PANTHER" id="PTHR30383:SF5">
    <property type="entry name" value="SGNH HYDROLASE-TYPE ESTERASE DOMAIN-CONTAINING PROTEIN"/>
    <property type="match status" value="1"/>
</dbReference>
<dbReference type="EMBL" id="CP041046">
    <property type="protein sequence ID" value="QDE40319.1"/>
    <property type="molecule type" value="Genomic_DNA"/>
</dbReference>
<feature type="domain" description="SGNH hydrolase-type esterase" evidence="2">
    <location>
        <begin position="70"/>
        <end position="234"/>
    </location>
</feature>
<dbReference type="PANTHER" id="PTHR30383">
    <property type="entry name" value="THIOESTERASE 1/PROTEASE 1/LYSOPHOSPHOLIPASE L1"/>
    <property type="match status" value="1"/>
</dbReference>
<dbReference type="GO" id="GO:0004622">
    <property type="term" value="F:phosphatidylcholine lysophospholipase activity"/>
    <property type="evidence" value="ECO:0007669"/>
    <property type="project" value="TreeGrafter"/>
</dbReference>
<evidence type="ECO:0000256" key="1">
    <source>
        <dbReference type="SAM" id="SignalP"/>
    </source>
</evidence>
<dbReference type="AlphaFoldDB" id="A0A4Y5Z720"/>
<dbReference type="Proteomes" id="UP000316093">
    <property type="component" value="Chromosome"/>
</dbReference>
<dbReference type="InterPro" id="IPR013830">
    <property type="entry name" value="SGNH_hydro"/>
</dbReference>
<evidence type="ECO:0000259" key="2">
    <source>
        <dbReference type="Pfam" id="PF13472"/>
    </source>
</evidence>
<protein>
    <submittedName>
        <fullName evidence="3">Capsular biosynthesis protein</fullName>
    </submittedName>
</protein>
<evidence type="ECO:0000313" key="3">
    <source>
        <dbReference type="EMBL" id="QDE40319.1"/>
    </source>
</evidence>
<dbReference type="InterPro" id="IPR051532">
    <property type="entry name" value="Ester_Hydrolysis_Enzymes"/>
</dbReference>